<dbReference type="EMBL" id="LQOX01000010">
    <property type="protein sequence ID" value="ORV79513.1"/>
    <property type="molecule type" value="Genomic_DNA"/>
</dbReference>
<dbReference type="Proteomes" id="UP000193738">
    <property type="component" value="Unassembled WGS sequence"/>
</dbReference>
<dbReference type="STRING" id="1777.AWC07_22450"/>
<gene>
    <name evidence="1" type="ORF">AWC07_22450</name>
</gene>
<keyword evidence="2" id="KW-1185">Reference proteome</keyword>
<evidence type="ECO:0000313" key="2">
    <source>
        <dbReference type="Proteomes" id="UP000193738"/>
    </source>
</evidence>
<dbReference type="AlphaFoldDB" id="A0A1X1W195"/>
<comment type="caution">
    <text evidence="1">The sequence shown here is derived from an EMBL/GenBank/DDBJ whole genome shotgun (WGS) entry which is preliminary data.</text>
</comment>
<proteinExistence type="predicted"/>
<evidence type="ECO:0008006" key="3">
    <source>
        <dbReference type="Google" id="ProtNLM"/>
    </source>
</evidence>
<evidence type="ECO:0000313" key="1">
    <source>
        <dbReference type="EMBL" id="ORV79513.1"/>
    </source>
</evidence>
<accession>A0A1X1W195</accession>
<protein>
    <recommendedName>
        <fullName evidence="3">Amidase domain-containing protein</fullName>
    </recommendedName>
</protein>
<organism evidence="1 2">
    <name type="scientific">Mycobacterium gastri</name>
    <dbReference type="NCBI Taxonomy" id="1777"/>
    <lineage>
        <taxon>Bacteria</taxon>
        <taxon>Bacillati</taxon>
        <taxon>Actinomycetota</taxon>
        <taxon>Actinomycetes</taxon>
        <taxon>Mycobacteriales</taxon>
        <taxon>Mycobacteriaceae</taxon>
        <taxon>Mycobacterium</taxon>
    </lineage>
</organism>
<name>A0A1X1W195_MYCGS</name>
<sequence length="84" mass="8919">MTVPSRSAPNVTAASHSLSYPARANEYGRRLSAVEYRALVEQRVAFTGLLGSLFQAVDIVLMPSAGLASPTLEAMRAPGQDART</sequence>
<dbReference type="RefSeq" id="WP_036412185.1">
    <property type="nucleotide sequence ID" value="NZ_LQOX01000010.1"/>
</dbReference>
<reference evidence="1 2" key="1">
    <citation type="submission" date="2016-01" db="EMBL/GenBank/DDBJ databases">
        <title>The new phylogeny of the genus Mycobacterium.</title>
        <authorList>
            <person name="Tarcisio F."/>
            <person name="Conor M."/>
            <person name="Antonella G."/>
            <person name="Elisabetta G."/>
            <person name="Giulia F.S."/>
            <person name="Sara T."/>
            <person name="Anna F."/>
            <person name="Clotilde B."/>
            <person name="Roberto B."/>
            <person name="Veronica D.S."/>
            <person name="Fabio R."/>
            <person name="Monica P."/>
            <person name="Olivier J."/>
            <person name="Enrico T."/>
            <person name="Nicola S."/>
        </authorList>
    </citation>
    <scope>NUCLEOTIDE SEQUENCE [LARGE SCALE GENOMIC DNA]</scope>
    <source>
        <strain evidence="1 2">DSM 43505</strain>
    </source>
</reference>